<keyword evidence="8" id="KW-1133">Transmembrane helix</keyword>
<keyword evidence="4" id="KW-0597">Phosphoprotein</keyword>
<dbReference type="InterPro" id="IPR003594">
    <property type="entry name" value="HATPase_dom"/>
</dbReference>
<organism evidence="11 12">
    <name type="scientific">Thermanaeromonas toyohensis ToBE</name>
    <dbReference type="NCBI Taxonomy" id="698762"/>
    <lineage>
        <taxon>Bacteria</taxon>
        <taxon>Bacillati</taxon>
        <taxon>Bacillota</taxon>
        <taxon>Clostridia</taxon>
        <taxon>Neomoorellales</taxon>
        <taxon>Neomoorellaceae</taxon>
        <taxon>Thermanaeromonas</taxon>
    </lineage>
</organism>
<evidence type="ECO:0000256" key="7">
    <source>
        <dbReference type="ARBA" id="ARBA00023012"/>
    </source>
</evidence>
<dbReference type="InterPro" id="IPR004358">
    <property type="entry name" value="Sig_transdc_His_kin-like_C"/>
</dbReference>
<dbReference type="CDD" id="cd00075">
    <property type="entry name" value="HATPase"/>
    <property type="match status" value="1"/>
</dbReference>
<dbReference type="PANTHER" id="PTHR43711:SF1">
    <property type="entry name" value="HISTIDINE KINASE 1"/>
    <property type="match status" value="1"/>
</dbReference>
<dbReference type="SUPFAM" id="SSF55874">
    <property type="entry name" value="ATPase domain of HSP90 chaperone/DNA topoisomerase II/histidine kinase"/>
    <property type="match status" value="1"/>
</dbReference>
<dbReference type="Pfam" id="PF02518">
    <property type="entry name" value="HATPase_c"/>
    <property type="match status" value="1"/>
</dbReference>
<dbReference type="SMART" id="SM00387">
    <property type="entry name" value="HATPase_c"/>
    <property type="match status" value="1"/>
</dbReference>
<dbReference type="GO" id="GO:0000155">
    <property type="term" value="F:phosphorelay sensor kinase activity"/>
    <property type="evidence" value="ECO:0007669"/>
    <property type="project" value="InterPro"/>
</dbReference>
<dbReference type="EC" id="2.7.13.3" evidence="3"/>
<gene>
    <name evidence="11" type="ORF">SAMN00808754_3023</name>
</gene>
<dbReference type="InterPro" id="IPR005467">
    <property type="entry name" value="His_kinase_dom"/>
</dbReference>
<name>A0A1W1W3K0_9FIRM</name>
<dbReference type="SUPFAM" id="SSF47384">
    <property type="entry name" value="Homodimeric domain of signal transducing histidine kinase"/>
    <property type="match status" value="1"/>
</dbReference>
<dbReference type="Gene3D" id="3.30.565.10">
    <property type="entry name" value="Histidine kinase-like ATPase, C-terminal domain"/>
    <property type="match status" value="1"/>
</dbReference>
<sequence length="459" mass="50630">MKLSFKITAAMVAVALVAIALVAVTSNIIAGRSFDTYLNRQKELRILEWRSILLSYYRRNNGSFEGVQSLFSYPRPGWGRGGPGFPGRGGLERIILTDKEGKIIGDSEGTFLGQRLSPTELKKAFPLSYNQDIIGYLLVTTRSETGIRSLEQEFKDSVLLGTALSGLMAFLLAIALGLFLARRLTAPLGELVSAARKIATRQWNHRVTISSQDEIGELAQAFNSMADSLEGYENSRKNLMADIAHELRTPLAVLRGNLEAMQEGVSKPTPELMASLHDEVLRLSRLVKDLEELSLAEIGKLALHFQEVSLEELLERVTTTFAAEAASQDINFQVEVDRPLPLIRIDPDRITQVFLNLLSNALRHTPPGGLIRLQVEKGKDHLHVSITDTGPGIAPQDLPYIFERFYRSRASKLEAGGGMGLGLAIAREIVVAHGGRIWAESKPGQGSTFHFIIPLTYQF</sequence>
<evidence type="ECO:0000256" key="5">
    <source>
        <dbReference type="ARBA" id="ARBA00022679"/>
    </source>
</evidence>
<dbReference type="RefSeq" id="WP_084666685.1">
    <property type="nucleotide sequence ID" value="NZ_LT838272.1"/>
</dbReference>
<dbReference type="PRINTS" id="PR00344">
    <property type="entry name" value="BCTRLSENSOR"/>
</dbReference>
<dbReference type="PROSITE" id="PS50109">
    <property type="entry name" value="HIS_KIN"/>
    <property type="match status" value="1"/>
</dbReference>
<keyword evidence="7" id="KW-0902">Two-component regulatory system</keyword>
<evidence type="ECO:0000256" key="6">
    <source>
        <dbReference type="ARBA" id="ARBA00022777"/>
    </source>
</evidence>
<dbReference type="InterPro" id="IPR036890">
    <property type="entry name" value="HATPase_C_sf"/>
</dbReference>
<comment type="subcellular location">
    <subcellularLocation>
        <location evidence="2">Membrane</location>
    </subcellularLocation>
</comment>
<dbReference type="InterPro" id="IPR050736">
    <property type="entry name" value="Sensor_HK_Regulatory"/>
</dbReference>
<dbReference type="AlphaFoldDB" id="A0A1W1W3K0"/>
<keyword evidence="8" id="KW-0812">Transmembrane</keyword>
<dbReference type="InterPro" id="IPR003660">
    <property type="entry name" value="HAMP_dom"/>
</dbReference>
<dbReference type="CDD" id="cd06225">
    <property type="entry name" value="HAMP"/>
    <property type="match status" value="1"/>
</dbReference>
<dbReference type="SUPFAM" id="SSF158472">
    <property type="entry name" value="HAMP domain-like"/>
    <property type="match status" value="1"/>
</dbReference>
<evidence type="ECO:0000313" key="12">
    <source>
        <dbReference type="Proteomes" id="UP000192569"/>
    </source>
</evidence>
<keyword evidence="8" id="KW-0472">Membrane</keyword>
<dbReference type="FunFam" id="3.30.565.10:FF:000006">
    <property type="entry name" value="Sensor histidine kinase WalK"/>
    <property type="match status" value="1"/>
</dbReference>
<keyword evidence="6 11" id="KW-0418">Kinase</keyword>
<evidence type="ECO:0000256" key="1">
    <source>
        <dbReference type="ARBA" id="ARBA00000085"/>
    </source>
</evidence>
<dbReference type="GO" id="GO:0016020">
    <property type="term" value="C:membrane"/>
    <property type="evidence" value="ECO:0007669"/>
    <property type="project" value="UniProtKB-SubCell"/>
</dbReference>
<comment type="catalytic activity">
    <reaction evidence="1">
        <text>ATP + protein L-histidine = ADP + protein N-phospho-L-histidine.</text>
        <dbReference type="EC" id="2.7.13.3"/>
    </reaction>
</comment>
<reference evidence="11 12" key="1">
    <citation type="submission" date="2017-04" db="EMBL/GenBank/DDBJ databases">
        <authorList>
            <person name="Afonso C.L."/>
            <person name="Miller P.J."/>
            <person name="Scott M.A."/>
            <person name="Spackman E."/>
            <person name="Goraichik I."/>
            <person name="Dimitrov K.M."/>
            <person name="Suarez D.L."/>
            <person name="Swayne D.E."/>
        </authorList>
    </citation>
    <scope>NUCLEOTIDE SEQUENCE [LARGE SCALE GENOMIC DNA]</scope>
    <source>
        <strain evidence="11 12">ToBE</strain>
    </source>
</reference>
<evidence type="ECO:0000313" key="11">
    <source>
        <dbReference type="EMBL" id="SMB99664.1"/>
    </source>
</evidence>
<feature type="domain" description="HAMP" evidence="10">
    <location>
        <begin position="182"/>
        <end position="234"/>
    </location>
</feature>
<dbReference type="InterPro" id="IPR003661">
    <property type="entry name" value="HisK_dim/P_dom"/>
</dbReference>
<evidence type="ECO:0000259" key="10">
    <source>
        <dbReference type="PROSITE" id="PS50885"/>
    </source>
</evidence>
<evidence type="ECO:0000256" key="3">
    <source>
        <dbReference type="ARBA" id="ARBA00012438"/>
    </source>
</evidence>
<dbReference type="STRING" id="698762.SAMN00808754_3023"/>
<dbReference type="Pfam" id="PF00512">
    <property type="entry name" value="HisKA"/>
    <property type="match status" value="1"/>
</dbReference>
<feature type="transmembrane region" description="Helical" evidence="8">
    <location>
        <begin position="158"/>
        <end position="181"/>
    </location>
</feature>
<evidence type="ECO:0000256" key="2">
    <source>
        <dbReference type="ARBA" id="ARBA00004370"/>
    </source>
</evidence>
<dbReference type="Gene3D" id="1.10.287.130">
    <property type="match status" value="1"/>
</dbReference>
<accession>A0A1W1W3K0</accession>
<feature type="domain" description="Histidine kinase" evidence="9">
    <location>
        <begin position="242"/>
        <end position="457"/>
    </location>
</feature>
<evidence type="ECO:0000259" key="9">
    <source>
        <dbReference type="PROSITE" id="PS50109"/>
    </source>
</evidence>
<protein>
    <recommendedName>
        <fullName evidence="3">histidine kinase</fullName>
        <ecNumber evidence="3">2.7.13.3</ecNumber>
    </recommendedName>
</protein>
<dbReference type="InterPro" id="IPR036097">
    <property type="entry name" value="HisK_dim/P_sf"/>
</dbReference>
<dbReference type="Proteomes" id="UP000192569">
    <property type="component" value="Chromosome I"/>
</dbReference>
<dbReference type="SMART" id="SM00304">
    <property type="entry name" value="HAMP"/>
    <property type="match status" value="1"/>
</dbReference>
<dbReference type="CDD" id="cd00082">
    <property type="entry name" value="HisKA"/>
    <property type="match status" value="1"/>
</dbReference>
<dbReference type="Gene3D" id="6.10.340.10">
    <property type="match status" value="1"/>
</dbReference>
<keyword evidence="5" id="KW-0808">Transferase</keyword>
<evidence type="ECO:0000256" key="4">
    <source>
        <dbReference type="ARBA" id="ARBA00022553"/>
    </source>
</evidence>
<proteinExistence type="predicted"/>
<dbReference type="Pfam" id="PF00672">
    <property type="entry name" value="HAMP"/>
    <property type="match status" value="1"/>
</dbReference>
<evidence type="ECO:0000256" key="8">
    <source>
        <dbReference type="SAM" id="Phobius"/>
    </source>
</evidence>
<dbReference type="EMBL" id="LT838272">
    <property type="protein sequence ID" value="SMB99664.1"/>
    <property type="molecule type" value="Genomic_DNA"/>
</dbReference>
<dbReference type="SMART" id="SM00388">
    <property type="entry name" value="HisKA"/>
    <property type="match status" value="1"/>
</dbReference>
<dbReference type="PANTHER" id="PTHR43711">
    <property type="entry name" value="TWO-COMPONENT HISTIDINE KINASE"/>
    <property type="match status" value="1"/>
</dbReference>
<dbReference type="OrthoDB" id="9796330at2"/>
<dbReference type="PROSITE" id="PS50885">
    <property type="entry name" value="HAMP"/>
    <property type="match status" value="1"/>
</dbReference>
<keyword evidence="12" id="KW-1185">Reference proteome</keyword>